<dbReference type="PROSITE" id="PS51257">
    <property type="entry name" value="PROKAR_LIPOPROTEIN"/>
    <property type="match status" value="1"/>
</dbReference>
<keyword evidence="2" id="KW-1185">Reference proteome</keyword>
<keyword evidence="1" id="KW-0449">Lipoprotein</keyword>
<dbReference type="InterPro" id="IPR038706">
    <property type="entry name" value="Type_VI_SciN-like_sf"/>
</dbReference>
<name>A0A502BK16_9HYPH</name>
<accession>A0A502BK16</accession>
<dbReference type="Pfam" id="PF12790">
    <property type="entry name" value="T6SS-SciN"/>
    <property type="match status" value="1"/>
</dbReference>
<reference evidence="1 2" key="1">
    <citation type="journal article" date="2003" name="Int. J. Syst. Evol. Microbiol.">
        <title>Towards a standardized format for the description of a novel species (of an established genus): Ochrobactrum gallinifaecis sp. nov.</title>
        <authorList>
            <person name="Kampfer P."/>
            <person name="Buczolits S."/>
            <person name="Albrecht A."/>
            <person name="Busse H.J."/>
            <person name="Stackebrandt E."/>
        </authorList>
    </citation>
    <scope>NUCLEOTIDE SEQUENCE [LARGE SCALE GENOMIC DNA]</scope>
    <source>
        <strain evidence="1 2">ISO 196</strain>
    </source>
</reference>
<dbReference type="PANTHER" id="PTHR37625:SF4">
    <property type="entry name" value="OUTER MEMBRANE LIPOPROTEIN"/>
    <property type="match status" value="1"/>
</dbReference>
<evidence type="ECO:0000313" key="2">
    <source>
        <dbReference type="Proteomes" id="UP000315388"/>
    </source>
</evidence>
<gene>
    <name evidence="1" type="primary">tssJ</name>
    <name evidence="1" type="ORF">FHY56_16675</name>
</gene>
<dbReference type="InterPro" id="IPR017734">
    <property type="entry name" value="T6SS_SciN"/>
</dbReference>
<dbReference type="NCBIfam" id="TIGR03352">
    <property type="entry name" value="VI_chp_3"/>
    <property type="match status" value="1"/>
</dbReference>
<dbReference type="Proteomes" id="UP000315388">
    <property type="component" value="Unassembled WGS sequence"/>
</dbReference>
<protein>
    <submittedName>
        <fullName evidence="1">Type VI secretion system lipoprotein TssJ</fullName>
    </submittedName>
</protein>
<dbReference type="Gene3D" id="2.60.40.4150">
    <property type="entry name" value="Type VI secretion system, lipoprotein SciN"/>
    <property type="match status" value="1"/>
</dbReference>
<sequence>MEENIVKTGITLTLLTILSLGGCAVFAKPSPPHYNLTFDADAQVNTMADGQPAPIKIHVLMLRSDNEFIGADFFSLQKNPQDTLGDKLLDSNQFFLTPGQTGKNFKGQSAPEARYIGVVAEYQNLDGKVWRISLPLPDATKDNFYKIWPFAHDELTAHIVVIVDGIQIVKEAD</sequence>
<organism evidence="1 2">
    <name type="scientific">Brucella gallinifaecis</name>
    <dbReference type="NCBI Taxonomy" id="215590"/>
    <lineage>
        <taxon>Bacteria</taxon>
        <taxon>Pseudomonadati</taxon>
        <taxon>Pseudomonadota</taxon>
        <taxon>Alphaproteobacteria</taxon>
        <taxon>Hyphomicrobiales</taxon>
        <taxon>Brucellaceae</taxon>
        <taxon>Brucella/Ochrobactrum group</taxon>
        <taxon>Brucella</taxon>
    </lineage>
</organism>
<proteinExistence type="predicted"/>
<evidence type="ECO:0000313" key="1">
    <source>
        <dbReference type="EMBL" id="TPF74009.1"/>
    </source>
</evidence>
<dbReference type="AlphaFoldDB" id="A0A502BK16"/>
<comment type="caution">
    <text evidence="1">The sequence shown here is derived from an EMBL/GenBank/DDBJ whole genome shotgun (WGS) entry which is preliminary data.</text>
</comment>
<dbReference type="EMBL" id="VEWJ01000019">
    <property type="protein sequence ID" value="TPF74009.1"/>
    <property type="molecule type" value="Genomic_DNA"/>
</dbReference>
<dbReference type="PANTHER" id="PTHR37625">
    <property type="entry name" value="OUTER MEMBRANE LIPOPROTEIN-RELATED"/>
    <property type="match status" value="1"/>
</dbReference>
<dbReference type="OrthoDB" id="7724415at2"/>